<dbReference type="PANTHER" id="PTHR45786:SF74">
    <property type="entry name" value="ATP-DEPENDENT DNA HELICASE"/>
    <property type="match status" value="1"/>
</dbReference>
<dbReference type="Proteomes" id="UP001497516">
    <property type="component" value="Chromosome 4"/>
</dbReference>
<proteinExistence type="predicted"/>
<dbReference type="InterPro" id="IPR025476">
    <property type="entry name" value="Helitron_helicase-like"/>
</dbReference>
<keyword evidence="3" id="KW-1185">Reference proteome</keyword>
<dbReference type="Pfam" id="PF14214">
    <property type="entry name" value="Helitron_like_N"/>
    <property type="match status" value="1"/>
</dbReference>
<gene>
    <name evidence="2" type="ORF">LTRI10_LOCUS23562</name>
</gene>
<accession>A0AAV2E8J4</accession>
<reference evidence="2 3" key="1">
    <citation type="submission" date="2024-04" db="EMBL/GenBank/DDBJ databases">
        <authorList>
            <person name="Fracassetti M."/>
        </authorList>
    </citation>
    <scope>NUCLEOTIDE SEQUENCE [LARGE SCALE GENOMIC DNA]</scope>
</reference>
<evidence type="ECO:0000313" key="2">
    <source>
        <dbReference type="EMBL" id="CAL1382226.1"/>
    </source>
</evidence>
<evidence type="ECO:0000259" key="1">
    <source>
        <dbReference type="Pfam" id="PF14214"/>
    </source>
</evidence>
<dbReference type="PANTHER" id="PTHR45786">
    <property type="entry name" value="DNA BINDING PROTEIN-LIKE"/>
    <property type="match status" value="1"/>
</dbReference>
<dbReference type="EMBL" id="OZ034817">
    <property type="protein sequence ID" value="CAL1382226.1"/>
    <property type="molecule type" value="Genomic_DNA"/>
</dbReference>
<dbReference type="AlphaFoldDB" id="A0AAV2E8J4"/>
<organism evidence="2 3">
    <name type="scientific">Linum trigynum</name>
    <dbReference type="NCBI Taxonomy" id="586398"/>
    <lineage>
        <taxon>Eukaryota</taxon>
        <taxon>Viridiplantae</taxon>
        <taxon>Streptophyta</taxon>
        <taxon>Embryophyta</taxon>
        <taxon>Tracheophyta</taxon>
        <taxon>Spermatophyta</taxon>
        <taxon>Magnoliopsida</taxon>
        <taxon>eudicotyledons</taxon>
        <taxon>Gunneridae</taxon>
        <taxon>Pentapetalae</taxon>
        <taxon>rosids</taxon>
        <taxon>fabids</taxon>
        <taxon>Malpighiales</taxon>
        <taxon>Linaceae</taxon>
        <taxon>Linum</taxon>
    </lineage>
</organism>
<name>A0AAV2E8J4_9ROSI</name>
<sequence length="459" mass="52933">MAQWKRRAIFLPPNGPTPQQVAAEQERLNEKIHVLTEELHELDRRLPKMARTIRRARMRHRCTQPNYPLPANGHNDLLSRLQYKRSRILRSIFLCNRRKVNAVPRGFSRNHGFPSVEAYELGPPSCTCVFCGAVMWPEECTYATRSHTNPKFSLCCKQGKVKLPPRRNPPEFLKQLLESENPLSRHFRQFIRQYNGVFCFISLGGKVDRNINDGRGVYVYSIGGQIYHSIGSLLPPEGQPPRFAQLYIHESTSELQSRLNVFSSDQTGNSLRPEIIEGLQEMFDQYNILVHTFRTAREILSEGSVQQMQLKLLAKRQQDGREYDLPTANDVAALIVDDTGQDTFEPDIVVQYQSSKLERVSYYHPSLMALQYPILFPYGEDGWHPAISSAGDEDANLWNDNNLTQCDYYSYRLHTRFHESSSLLLSGKLFQQYVVNAYALVEAEHLDWIRNNQHKSSLC</sequence>
<protein>
    <recommendedName>
        <fullName evidence="1">Helitron helicase-like domain-containing protein</fullName>
    </recommendedName>
</protein>
<evidence type="ECO:0000313" key="3">
    <source>
        <dbReference type="Proteomes" id="UP001497516"/>
    </source>
</evidence>
<feature type="domain" description="Helitron helicase-like" evidence="1">
    <location>
        <begin position="408"/>
        <end position="455"/>
    </location>
</feature>